<dbReference type="Proteomes" id="UP000663879">
    <property type="component" value="Unassembled WGS sequence"/>
</dbReference>
<sequence>MLKSISKLSDFVVDSVEFSYRVGVSVECNNRVEDGVERSFECFNILELNFNSNDDNDKEIDNSEEVVEDLNKIIDQIKDEKSFKDIKHWIRRFLVKENNIKLIESHIKNGTTPSQLFFDKFPTPFLNYDSIFVENYNKIIQKAQIEILNESLIRLNCQIKDLKKNPNR</sequence>
<organism evidence="1 2">
    <name type="scientific">Brachionus calyciflorus</name>
    <dbReference type="NCBI Taxonomy" id="104777"/>
    <lineage>
        <taxon>Eukaryota</taxon>
        <taxon>Metazoa</taxon>
        <taxon>Spiralia</taxon>
        <taxon>Gnathifera</taxon>
        <taxon>Rotifera</taxon>
        <taxon>Eurotatoria</taxon>
        <taxon>Monogononta</taxon>
        <taxon>Pseudotrocha</taxon>
        <taxon>Ploima</taxon>
        <taxon>Brachionidae</taxon>
        <taxon>Brachionus</taxon>
    </lineage>
</organism>
<evidence type="ECO:0000313" key="1">
    <source>
        <dbReference type="EMBL" id="CAF0829065.1"/>
    </source>
</evidence>
<comment type="caution">
    <text evidence="1">The sequence shown here is derived from an EMBL/GenBank/DDBJ whole genome shotgun (WGS) entry which is preliminary data.</text>
</comment>
<protein>
    <submittedName>
        <fullName evidence="1">Uncharacterized protein</fullName>
    </submittedName>
</protein>
<evidence type="ECO:0000313" key="2">
    <source>
        <dbReference type="Proteomes" id="UP000663879"/>
    </source>
</evidence>
<accession>A0A813UN16</accession>
<dbReference type="EMBL" id="CAJNOC010001038">
    <property type="protein sequence ID" value="CAF0829065.1"/>
    <property type="molecule type" value="Genomic_DNA"/>
</dbReference>
<dbReference type="AlphaFoldDB" id="A0A813UN16"/>
<gene>
    <name evidence="1" type="ORF">OXX778_LOCUS7866</name>
</gene>
<dbReference type="OrthoDB" id="10523471at2759"/>
<proteinExistence type="predicted"/>
<name>A0A813UN16_9BILA</name>
<keyword evidence="2" id="KW-1185">Reference proteome</keyword>
<reference evidence="1" key="1">
    <citation type="submission" date="2021-02" db="EMBL/GenBank/DDBJ databases">
        <authorList>
            <person name="Nowell W R."/>
        </authorList>
    </citation>
    <scope>NUCLEOTIDE SEQUENCE</scope>
    <source>
        <strain evidence="1">Ploen Becks lab</strain>
    </source>
</reference>